<evidence type="ECO:0000313" key="3">
    <source>
        <dbReference type="Proteomes" id="UP000176273"/>
    </source>
</evidence>
<sequence>MPQSLEELFDPEKHALTGGHYFLLALSSLIIAAGLFFGRLDVVVGGALIMPILVSAYAVGLGALLGHRGLMRHAYPGIIKSFLAAAAGGALFGLFSGMNRELAFLALDYTFRVAALYALASFVLSGAAAYAWGRRWIGEVIPGFIAAIALVPPLALAGVGVSTLAFGVMRYELISLACNAVSVVVGSFIGFSLVKKKESGDDERYG</sequence>
<proteinExistence type="predicted"/>
<dbReference type="Pfam" id="PF04087">
    <property type="entry name" value="DUF389"/>
    <property type="match status" value="1"/>
</dbReference>
<evidence type="ECO:0000313" key="2">
    <source>
        <dbReference type="EMBL" id="OGG37580.1"/>
    </source>
</evidence>
<feature type="transmembrane region" description="Helical" evidence="1">
    <location>
        <begin position="144"/>
        <end position="167"/>
    </location>
</feature>
<dbReference type="Proteomes" id="UP000176273">
    <property type="component" value="Unassembled WGS sequence"/>
</dbReference>
<feature type="transmembrane region" description="Helical" evidence="1">
    <location>
        <begin position="77"/>
        <end position="97"/>
    </location>
</feature>
<feature type="transmembrane region" description="Helical" evidence="1">
    <location>
        <begin position="173"/>
        <end position="194"/>
    </location>
</feature>
<dbReference type="InterPro" id="IPR005240">
    <property type="entry name" value="DUF389"/>
</dbReference>
<dbReference type="AlphaFoldDB" id="A0A1F6BL00"/>
<comment type="caution">
    <text evidence="2">The sequence shown here is derived from an EMBL/GenBank/DDBJ whole genome shotgun (WGS) entry which is preliminary data.</text>
</comment>
<gene>
    <name evidence="2" type="ORF">A2110_01955</name>
</gene>
<protein>
    <recommendedName>
        <fullName evidence="4">TIGR00341 family protein</fullName>
    </recommendedName>
</protein>
<organism evidence="2 3">
    <name type="scientific">Candidatus Jorgensenbacteria bacterium GWA1_54_12</name>
    <dbReference type="NCBI Taxonomy" id="1798468"/>
    <lineage>
        <taxon>Bacteria</taxon>
        <taxon>Candidatus Joergenseniibacteriota</taxon>
    </lineage>
</organism>
<keyword evidence="1" id="KW-1133">Transmembrane helix</keyword>
<evidence type="ECO:0000256" key="1">
    <source>
        <dbReference type="SAM" id="Phobius"/>
    </source>
</evidence>
<feature type="transmembrane region" description="Helical" evidence="1">
    <location>
        <begin position="21"/>
        <end position="38"/>
    </location>
</feature>
<accession>A0A1F6BL00</accession>
<feature type="transmembrane region" description="Helical" evidence="1">
    <location>
        <begin position="44"/>
        <end position="65"/>
    </location>
</feature>
<feature type="transmembrane region" description="Helical" evidence="1">
    <location>
        <begin position="109"/>
        <end position="132"/>
    </location>
</feature>
<keyword evidence="1" id="KW-0812">Transmembrane</keyword>
<dbReference type="EMBL" id="MFKH01000008">
    <property type="protein sequence ID" value="OGG37580.1"/>
    <property type="molecule type" value="Genomic_DNA"/>
</dbReference>
<keyword evidence="1" id="KW-0472">Membrane</keyword>
<evidence type="ECO:0008006" key="4">
    <source>
        <dbReference type="Google" id="ProtNLM"/>
    </source>
</evidence>
<reference evidence="2 3" key="1">
    <citation type="journal article" date="2016" name="Nat. Commun.">
        <title>Thousands of microbial genomes shed light on interconnected biogeochemical processes in an aquifer system.</title>
        <authorList>
            <person name="Anantharaman K."/>
            <person name="Brown C.T."/>
            <person name="Hug L.A."/>
            <person name="Sharon I."/>
            <person name="Castelle C.J."/>
            <person name="Probst A.J."/>
            <person name="Thomas B.C."/>
            <person name="Singh A."/>
            <person name="Wilkins M.J."/>
            <person name="Karaoz U."/>
            <person name="Brodie E.L."/>
            <person name="Williams K.H."/>
            <person name="Hubbard S.S."/>
            <person name="Banfield J.F."/>
        </authorList>
    </citation>
    <scope>NUCLEOTIDE SEQUENCE [LARGE SCALE GENOMIC DNA]</scope>
</reference>
<name>A0A1F6BL00_9BACT</name>
<dbReference type="STRING" id="1798468.A2110_01955"/>